<gene>
    <name evidence="1" type="ORF">LTR37_016356</name>
</gene>
<reference evidence="1" key="1">
    <citation type="submission" date="2023-07" db="EMBL/GenBank/DDBJ databases">
        <title>Black Yeasts Isolated from many extreme environments.</title>
        <authorList>
            <person name="Coleine C."/>
            <person name="Stajich J.E."/>
            <person name="Selbmann L."/>
        </authorList>
    </citation>
    <scope>NUCLEOTIDE SEQUENCE</scope>
    <source>
        <strain evidence="1">CCFEE 5714</strain>
    </source>
</reference>
<name>A0ACC3MP84_9PEZI</name>
<keyword evidence="2" id="KW-1185">Reference proteome</keyword>
<proteinExistence type="predicted"/>
<sequence>MGVKTGDFDTKPGADAFEFDSDLEGWANEWEKMSASEKPAHIRKLLMYGLFERKAGGNRSYYYSFCRDNWQSDILCKECGDWRDWHCKNCKRCTYGVSIPCEGCGGVSNSYHDHSPEELGSPYPSDDDEDSQDCIPLREELFLEWMRDAVRRTKATLNNGVDGIRDGEGIEASTVDKGPRAGLRT</sequence>
<dbReference type="EMBL" id="JAUTXU010000195">
    <property type="protein sequence ID" value="KAK3699620.1"/>
    <property type="molecule type" value="Genomic_DNA"/>
</dbReference>
<accession>A0ACC3MP84</accession>
<comment type="caution">
    <text evidence="1">The sequence shown here is derived from an EMBL/GenBank/DDBJ whole genome shotgun (WGS) entry which is preliminary data.</text>
</comment>
<evidence type="ECO:0000313" key="1">
    <source>
        <dbReference type="EMBL" id="KAK3699620.1"/>
    </source>
</evidence>
<evidence type="ECO:0000313" key="2">
    <source>
        <dbReference type="Proteomes" id="UP001281147"/>
    </source>
</evidence>
<dbReference type="Proteomes" id="UP001281147">
    <property type="component" value="Unassembled WGS sequence"/>
</dbReference>
<organism evidence="1 2">
    <name type="scientific">Vermiconidia calcicola</name>
    <dbReference type="NCBI Taxonomy" id="1690605"/>
    <lineage>
        <taxon>Eukaryota</taxon>
        <taxon>Fungi</taxon>
        <taxon>Dikarya</taxon>
        <taxon>Ascomycota</taxon>
        <taxon>Pezizomycotina</taxon>
        <taxon>Dothideomycetes</taxon>
        <taxon>Dothideomycetidae</taxon>
        <taxon>Mycosphaerellales</taxon>
        <taxon>Extremaceae</taxon>
        <taxon>Vermiconidia</taxon>
    </lineage>
</organism>
<protein>
    <submittedName>
        <fullName evidence="1">Uncharacterized protein</fullName>
    </submittedName>
</protein>